<sequence>MLKLSNVNVLDLAAMKRSQEFELELLMQLITELTLLLFASFNHNANPASSCTLPAGYLNNTVNPVINFATNNRLLSAKSALATANNLSPSESNKISFENRSTEQPEKPVIHQSITKVFNGFRQSYGSLNCITVSAIKAAMIKFGQTPAEVYQQVTTDNEGFNITMRDGFTLRLSPGELQQATRASGFIGEDKKMIGDANFMYAVSAKRAQLENNDGHANRSYANALRSLDDTEHSGEGLKRLGLTAYMSKSSAQALANGTLGTLERNGHSVAVINGREEIYGTVGNAPRHGYAIALG</sequence>
<proteinExistence type="predicted"/>
<reference evidence="1 2" key="2">
    <citation type="submission" date="2020-06" db="EMBL/GenBank/DDBJ databases">
        <title>Polyphasic characterization of a Rahnella strain isolated from tree sap.</title>
        <authorList>
            <person name="Kim I.S."/>
        </authorList>
    </citation>
    <scope>NUCLEOTIDE SEQUENCE [LARGE SCALE GENOMIC DNA]</scope>
    <source>
        <strain evidence="1 2">SAP-1</strain>
    </source>
</reference>
<evidence type="ECO:0000313" key="2">
    <source>
        <dbReference type="Proteomes" id="UP000585363"/>
    </source>
</evidence>
<protein>
    <submittedName>
        <fullName evidence="1">Uncharacterized protein</fullName>
    </submittedName>
</protein>
<name>A0A848MHT4_9GAMM</name>
<dbReference type="AlphaFoldDB" id="A0A848MHT4"/>
<reference evidence="1 2" key="1">
    <citation type="submission" date="2020-01" db="EMBL/GenBank/DDBJ databases">
        <authorList>
            <person name="Lee S.D."/>
        </authorList>
    </citation>
    <scope>NUCLEOTIDE SEQUENCE [LARGE SCALE GENOMIC DNA]</scope>
    <source>
        <strain evidence="1 2">SAP-1</strain>
    </source>
</reference>
<dbReference type="EMBL" id="JAADJU010000003">
    <property type="protein sequence ID" value="NMP26719.1"/>
    <property type="molecule type" value="Genomic_DNA"/>
</dbReference>
<accession>A0A848MHT4</accession>
<gene>
    <name evidence="1" type="ORF">GW590_07580</name>
</gene>
<dbReference type="RefSeq" id="WP_169402409.1">
    <property type="nucleotide sequence ID" value="NZ_JAADJU010000003.1"/>
</dbReference>
<keyword evidence="2" id="KW-1185">Reference proteome</keyword>
<dbReference type="Proteomes" id="UP000585363">
    <property type="component" value="Unassembled WGS sequence"/>
</dbReference>
<evidence type="ECO:0000313" key="1">
    <source>
        <dbReference type="EMBL" id="NMP26719.1"/>
    </source>
</evidence>
<comment type="caution">
    <text evidence="1">The sequence shown here is derived from an EMBL/GenBank/DDBJ whole genome shotgun (WGS) entry which is preliminary data.</text>
</comment>
<organism evidence="1 2">
    <name type="scientific">Rouxiella aceris</name>
    <dbReference type="NCBI Taxonomy" id="2703884"/>
    <lineage>
        <taxon>Bacteria</taxon>
        <taxon>Pseudomonadati</taxon>
        <taxon>Pseudomonadota</taxon>
        <taxon>Gammaproteobacteria</taxon>
        <taxon>Enterobacterales</taxon>
        <taxon>Yersiniaceae</taxon>
        <taxon>Rouxiella</taxon>
    </lineage>
</organism>